<dbReference type="KEGG" id="ago:AGOS_AFR272W"/>
<dbReference type="InterPro" id="IPR004939">
    <property type="entry name" value="APC_su10/DOC_dom"/>
</dbReference>
<dbReference type="OMA" id="WVALTFE"/>
<protein>
    <submittedName>
        <fullName evidence="7">AFR272Wp</fullName>
    </submittedName>
</protein>
<keyword evidence="4" id="KW-0833">Ubl conjugation pathway</keyword>
<reference evidence="8" key="2">
    <citation type="journal article" date="2013" name="G3 (Bethesda)">
        <title>Genomes of Ashbya fungi isolated from insects reveal four mating-type loci, numerous translocations, lack of transposons, and distinct gene duplications.</title>
        <authorList>
            <person name="Dietrich F.S."/>
            <person name="Voegeli S."/>
            <person name="Kuo S."/>
            <person name="Philippsen P."/>
        </authorList>
    </citation>
    <scope>GENOME REANNOTATION</scope>
    <source>
        <strain evidence="8">ATCC 10895 / CBS 109.51 / FGSC 9923 / NRRL Y-1056</strain>
    </source>
</reference>
<dbReference type="GO" id="GO:0051301">
    <property type="term" value="P:cell division"/>
    <property type="evidence" value="ECO:0007669"/>
    <property type="project" value="UniProtKB-KW"/>
</dbReference>
<organism evidence="7 8">
    <name type="scientific">Eremothecium gossypii (strain ATCC 10895 / CBS 109.51 / FGSC 9923 / NRRL Y-1056)</name>
    <name type="common">Yeast</name>
    <name type="synonym">Ashbya gossypii</name>
    <dbReference type="NCBI Taxonomy" id="284811"/>
    <lineage>
        <taxon>Eukaryota</taxon>
        <taxon>Fungi</taxon>
        <taxon>Dikarya</taxon>
        <taxon>Ascomycota</taxon>
        <taxon>Saccharomycotina</taxon>
        <taxon>Saccharomycetes</taxon>
        <taxon>Saccharomycetales</taxon>
        <taxon>Saccharomycetaceae</taxon>
        <taxon>Eremothecium</taxon>
    </lineage>
</organism>
<dbReference type="Pfam" id="PF03256">
    <property type="entry name" value="ANAPC10"/>
    <property type="match status" value="1"/>
</dbReference>
<evidence type="ECO:0000313" key="8">
    <source>
        <dbReference type="Proteomes" id="UP000000591"/>
    </source>
</evidence>
<keyword evidence="3" id="KW-0498">Mitosis</keyword>
<dbReference type="PROSITE" id="PS51284">
    <property type="entry name" value="DOC"/>
    <property type="match status" value="1"/>
</dbReference>
<dbReference type="GeneID" id="4622082"/>
<evidence type="ECO:0000256" key="2">
    <source>
        <dbReference type="ARBA" id="ARBA00022618"/>
    </source>
</evidence>
<dbReference type="SUPFAM" id="SSF49785">
    <property type="entry name" value="Galactose-binding domain-like"/>
    <property type="match status" value="1"/>
</dbReference>
<evidence type="ECO:0000259" key="6">
    <source>
        <dbReference type="PROSITE" id="PS51284"/>
    </source>
</evidence>
<evidence type="ECO:0000256" key="5">
    <source>
        <dbReference type="ARBA" id="ARBA00023306"/>
    </source>
</evidence>
<dbReference type="FunFam" id="2.60.120.260:FF:000139">
    <property type="entry name" value="Anaphase-promoting complex subunit 10"/>
    <property type="match status" value="1"/>
</dbReference>
<dbReference type="InterPro" id="IPR016901">
    <property type="entry name" value="APC10/Doc1"/>
</dbReference>
<accession>Q753P0</accession>
<dbReference type="eggNOG" id="KOG3437">
    <property type="taxonomic scope" value="Eukaryota"/>
</dbReference>
<keyword evidence="8" id="KW-1185">Reference proteome</keyword>
<dbReference type="OrthoDB" id="24948at2759"/>
<dbReference type="FunCoup" id="Q753P0">
    <property type="interactions" value="753"/>
</dbReference>
<proteinExistence type="inferred from homology"/>
<dbReference type="AlphaFoldDB" id="Q753P0"/>
<dbReference type="RefSeq" id="NP_985819.1">
    <property type="nucleotide sequence ID" value="NM_211174.1"/>
</dbReference>
<dbReference type="GO" id="GO:0005680">
    <property type="term" value="C:anaphase-promoting complex"/>
    <property type="evidence" value="ECO:0000318"/>
    <property type="project" value="GO_Central"/>
</dbReference>
<evidence type="ECO:0000256" key="4">
    <source>
        <dbReference type="ARBA" id="ARBA00022786"/>
    </source>
</evidence>
<comment type="similarity">
    <text evidence="1">Belongs to the APC10 family.</text>
</comment>
<name>Q753P0_EREGS</name>
<dbReference type="SMART" id="SM01337">
    <property type="entry name" value="APC10"/>
    <property type="match status" value="1"/>
</dbReference>
<feature type="domain" description="DOC" evidence="6">
    <location>
        <begin position="59"/>
        <end position="245"/>
    </location>
</feature>
<dbReference type="Gene3D" id="2.60.120.260">
    <property type="entry name" value="Galactose-binding domain-like"/>
    <property type="match status" value="1"/>
</dbReference>
<keyword evidence="5" id="KW-0131">Cell cycle</keyword>
<dbReference type="InParanoid" id="Q753P0"/>
<dbReference type="PANTHER" id="PTHR12936">
    <property type="entry name" value="ANAPHASE-PROMOTING COMPLEX 10"/>
    <property type="match status" value="1"/>
</dbReference>
<evidence type="ECO:0000256" key="1">
    <source>
        <dbReference type="ARBA" id="ARBA00006762"/>
    </source>
</evidence>
<reference evidence="7 8" key="1">
    <citation type="journal article" date="2004" name="Science">
        <title>The Ashbya gossypii genome as a tool for mapping the ancient Saccharomyces cerevisiae genome.</title>
        <authorList>
            <person name="Dietrich F.S."/>
            <person name="Voegeli S."/>
            <person name="Brachat S."/>
            <person name="Lerch A."/>
            <person name="Gates K."/>
            <person name="Steiner S."/>
            <person name="Mohr C."/>
            <person name="Pohlmann R."/>
            <person name="Luedi P."/>
            <person name="Choi S."/>
            <person name="Wing R.A."/>
            <person name="Flavier A."/>
            <person name="Gaffney T.D."/>
            <person name="Philippsen P."/>
        </authorList>
    </citation>
    <scope>NUCLEOTIDE SEQUENCE [LARGE SCALE GENOMIC DNA]</scope>
    <source>
        <strain evidence="8">ATCC 10895 / CBS 109.51 / FGSC 9923 / NRRL Y-1056</strain>
    </source>
</reference>
<dbReference type="Proteomes" id="UP000000591">
    <property type="component" value="Chromosome VI"/>
</dbReference>
<evidence type="ECO:0000256" key="3">
    <source>
        <dbReference type="ARBA" id="ARBA00022776"/>
    </source>
</evidence>
<gene>
    <name evidence="7" type="ORF">AGOS_AFR272W</name>
</gene>
<dbReference type="EMBL" id="AE016819">
    <property type="protein sequence ID" value="AAS53643.1"/>
    <property type="molecule type" value="Genomic_DNA"/>
</dbReference>
<keyword evidence="2" id="KW-0132">Cell division</keyword>
<dbReference type="InterPro" id="IPR008979">
    <property type="entry name" value="Galactose-bd-like_sf"/>
</dbReference>
<dbReference type="GO" id="GO:0031145">
    <property type="term" value="P:anaphase-promoting complex-dependent catabolic process"/>
    <property type="evidence" value="ECO:0007669"/>
    <property type="project" value="InterPro"/>
</dbReference>
<dbReference type="HOGENOM" id="CLU_039415_2_0_1"/>
<dbReference type="GO" id="GO:0070979">
    <property type="term" value="P:protein K11-linked ubiquitination"/>
    <property type="evidence" value="ECO:0000318"/>
    <property type="project" value="GO_Central"/>
</dbReference>
<evidence type="ECO:0000313" key="7">
    <source>
        <dbReference type="EMBL" id="AAS53643.1"/>
    </source>
</evidence>
<sequence length="249" mass="28637">MNQSALRRIEQIVPRVNLAEPREKPLRDRPLVLDDSQPNAPDRHRYVTDLNVEYHEEDLSADLFLAKYTQGLHTLENQGYVDITSLAYWKPSSFKAGYPIENALDDNPATFWQSDGSQPHTIDVFFSKRVDIIQLAMYFSLFVDESYTSETLRIYAGHSPSDATYYKTLEVRNVNGWVKFTFEDNRPSDGLLKCQFLRIEVVTNHENGKDTHLRGIRMFGPGESLVNIADAAIFEGFHSIEFLSQSRIR</sequence>
<dbReference type="CDD" id="cd08366">
    <property type="entry name" value="APC10"/>
    <property type="match status" value="1"/>
</dbReference>
<dbReference type="PANTHER" id="PTHR12936:SF0">
    <property type="entry name" value="ANAPHASE-PROMOTING COMPLEX SUBUNIT 10"/>
    <property type="match status" value="1"/>
</dbReference>
<dbReference type="STRING" id="284811.Q753P0"/>